<gene>
    <name evidence="1" type="ORF">C942_00587</name>
</gene>
<protein>
    <submittedName>
        <fullName evidence="1">CRISPR-associated protein, Csd1 family</fullName>
    </submittedName>
</protein>
<organism evidence="1 2">
    <name type="scientific">Photobacterium marinum</name>
    <dbReference type="NCBI Taxonomy" id="1056511"/>
    <lineage>
        <taxon>Bacteria</taxon>
        <taxon>Pseudomonadati</taxon>
        <taxon>Pseudomonadota</taxon>
        <taxon>Gammaproteobacteria</taxon>
        <taxon>Vibrionales</taxon>
        <taxon>Vibrionaceae</taxon>
        <taxon>Photobacterium</taxon>
    </lineage>
</organism>
<name>L8JAY5_9GAMM</name>
<dbReference type="CDD" id="cd09757">
    <property type="entry name" value="Cas8c_I-C"/>
    <property type="match status" value="1"/>
</dbReference>
<dbReference type="Proteomes" id="UP000011134">
    <property type="component" value="Unassembled WGS sequence"/>
</dbReference>
<dbReference type="PATRIC" id="fig|1056511.3.peg.2076"/>
<dbReference type="EMBL" id="AMZO01000015">
    <property type="protein sequence ID" value="ELR65961.1"/>
    <property type="molecule type" value="Genomic_DNA"/>
</dbReference>
<evidence type="ECO:0000313" key="1">
    <source>
        <dbReference type="EMBL" id="ELR65961.1"/>
    </source>
</evidence>
<accession>L8JAY5</accession>
<sequence>MSWLTRLYQTYEAAQALDLPQSEQIMPICHTPQNAHIHITINEQGEFLRASVLEKTQIILPATEESAGRAGSKPPPHPLCDKLQYVAADYKAYGGAKPSFYDKYCQLLDSWVSSSFTHLKARAVYRYIRKGRVMADLIAAGICFADDDEQLLTSWQDSEQPQPLLFKMLPKEKGHIEQGSALVCWSVECVGDKCPETWKDRSLQQAWIDFDIHNGGSAELCLVTGKEAAAAVNHPAKIRHTGDKAKLISSNDKSGYTFRGRFFDSHQAANVSFEVTQKAHNTLRWLIERQGYRNGEQVIVAWAVKGSLILQPMEDPELEEQDYDTFEAGWGWGDDDLAAQVISSSPDTPEVPDRVEHTRDLGQRFGHLFRHKLKGSHSAVSLTVTDTIVVMGLDSATPGRMGITYYRDFLSYEYLSNLEAWHRDCAWWQRASKEKQEAGKPKWYRCAPSTWAILQAVYGDIIKSNESLKKNLSERLLPCITERRSIPVDMMRRATQRAAQRHSFKIDEQWQWEQNLGVACALYRGYAIRQLGRKYAMALETDNHSRDYLYGRLLAIAENVEQFALDKAGEKRLTNAARLMQRFADRPFSTWKTIELSLQPYWHRLQGTYGGFVYNRKKALDEVLGAFDSESFSSDKALSAEFLLGFHSQRLELMVKKAETELTEQE</sequence>
<reference evidence="1 2" key="1">
    <citation type="submission" date="2012-12" db="EMBL/GenBank/DDBJ databases">
        <title>Genome Assembly of Photobacterium sp. AK15.</title>
        <authorList>
            <person name="Khatri I."/>
            <person name="Vaidya B."/>
            <person name="Srinivas T.N.R."/>
            <person name="Subramanian S."/>
            <person name="Pinnaka A."/>
        </authorList>
    </citation>
    <scope>NUCLEOTIDE SEQUENCE [LARGE SCALE GENOMIC DNA]</scope>
    <source>
        <strain evidence="1 2">AK15</strain>
    </source>
</reference>
<dbReference type="OrthoDB" id="5389988at2"/>
<dbReference type="NCBIfam" id="TIGR01863">
    <property type="entry name" value="cas_Csd1"/>
    <property type="match status" value="1"/>
</dbReference>
<dbReference type="AlphaFoldDB" id="L8JAY5"/>
<dbReference type="InterPro" id="IPR010144">
    <property type="entry name" value="CRISPR-assoc_prot_Csd1-typ"/>
</dbReference>
<dbReference type="Pfam" id="PF09709">
    <property type="entry name" value="Cas_Csd1"/>
    <property type="match status" value="1"/>
</dbReference>
<dbReference type="RefSeq" id="WP_007465280.1">
    <property type="nucleotide sequence ID" value="NZ_AMZO01000015.1"/>
</dbReference>
<comment type="caution">
    <text evidence="1">The sequence shown here is derived from an EMBL/GenBank/DDBJ whole genome shotgun (WGS) entry which is preliminary data.</text>
</comment>
<keyword evidence="2" id="KW-1185">Reference proteome</keyword>
<evidence type="ECO:0000313" key="2">
    <source>
        <dbReference type="Proteomes" id="UP000011134"/>
    </source>
</evidence>
<proteinExistence type="predicted"/>